<dbReference type="PANTHER" id="PTHR11908:SF132">
    <property type="entry name" value="ALDEHYDE OXIDASE 1-RELATED"/>
    <property type="match status" value="1"/>
</dbReference>
<dbReference type="InterPro" id="IPR046867">
    <property type="entry name" value="AldOxase/xan_DH_MoCoBD2"/>
</dbReference>
<keyword evidence="1" id="KW-0500">Molybdenum</keyword>
<dbReference type="InterPro" id="IPR016208">
    <property type="entry name" value="Ald_Oxase/xanthine_DH-like"/>
</dbReference>
<dbReference type="Gene3D" id="3.90.1170.50">
    <property type="entry name" value="Aldehyde oxidase/xanthine dehydrogenase, a/b hammerhead"/>
    <property type="match status" value="1"/>
</dbReference>
<dbReference type="AlphaFoldDB" id="A0AAX3ENG2"/>
<dbReference type="InterPro" id="IPR000674">
    <property type="entry name" value="Ald_Oxase/Xan_DH_a/b"/>
</dbReference>
<feature type="domain" description="Aldehyde oxidase/xanthine dehydrogenase a/b hammerhead" evidence="4">
    <location>
        <begin position="29"/>
        <end position="135"/>
    </location>
</feature>
<proteinExistence type="predicted"/>
<dbReference type="Pfam" id="PF20256">
    <property type="entry name" value="MoCoBD_2"/>
    <property type="match status" value="1"/>
</dbReference>
<dbReference type="Pfam" id="PF01315">
    <property type="entry name" value="Ald_Xan_dh_C"/>
    <property type="match status" value="1"/>
</dbReference>
<dbReference type="Pfam" id="PF02738">
    <property type="entry name" value="MoCoBD_1"/>
    <property type="match status" value="1"/>
</dbReference>
<evidence type="ECO:0000256" key="1">
    <source>
        <dbReference type="ARBA" id="ARBA00022505"/>
    </source>
</evidence>
<protein>
    <submittedName>
        <fullName evidence="5">Xanthine dehydrogenase family protein molybdopterin-binding subunit</fullName>
    </submittedName>
</protein>
<sequence length="779" mass="83188">MNGTATPGEAGEPIVGRDRPRLDSTAKVTGRALYTVDIKKAGMLHAKVLRSPHAHARILGIDASAARSLAGVTAVLTREEIGGLKPYGTYVKDQPIVATDSVRYVGDVVAAVAAVDERTAIAALDLIQVEYQQLPAVFGAKEATDPAAPAIFPEQPYAVSPAYGDGAFGAPHTAHNVSYEFRYETGDEGVWAECDYVFEDTFTFSRMNHLHLEPFVTVAEATSGQIEVWTSTQSPFPMRRELARVFGVPENDVRVNVPLLGGGFGAKNGPKTEAIAVRLSQLSGGQPVRYCMSTEEVFLTLSQHDAILTVKSGLKADGEFVARQSKVLLNGGAYADASPLVAEKAGYRMPGAYRWKRIDSVCQAVITNTVPAGAYRGFGATQATWASERQVDLIAERLGFDPLELRLKNAKGLGEEFVPGETPIDSDLRHGLNLVADAISYRDRSRSPNRGMGVAMGIKDGGGVNKPAQARVKVATNGDVFLNCGLVEMGQGGHSALCQIVAETLACDPKRVKYAAIDTDNTPFDQGTNASSGIAVMGHAVLQAAERVKCSVLDVAAEQLRLDRESIRLQDWHIIDADGATHDLPPLIMDRFGGTGYEFTGDGYFKVRNSSRAPLEAPCMFWEIGWAAAEVEVDPETGRVEVLQLVVSGDAGKVVNKLGCRGQDEGAAVFGLAQALFEELRYNDDGQLLNGEALLYRVPLAEDIPQRFFSITQEQGHGAGPFGTKGMGEGGMLPIAPAIAQAIADATGAQLTSLPMTPERVYNGIRAAQSRQGRVGADA</sequence>
<keyword evidence="6" id="KW-1185">Reference proteome</keyword>
<dbReference type="InterPro" id="IPR036856">
    <property type="entry name" value="Ald_Oxase/Xan_DH_a/b_sf"/>
</dbReference>
<feature type="region of interest" description="Disordered" evidence="3">
    <location>
        <begin position="1"/>
        <end position="21"/>
    </location>
</feature>
<dbReference type="GO" id="GO:0005506">
    <property type="term" value="F:iron ion binding"/>
    <property type="evidence" value="ECO:0007669"/>
    <property type="project" value="InterPro"/>
</dbReference>
<dbReference type="GO" id="GO:0016491">
    <property type="term" value="F:oxidoreductase activity"/>
    <property type="evidence" value="ECO:0007669"/>
    <property type="project" value="UniProtKB-KW"/>
</dbReference>
<organism evidence="5 6">
    <name type="scientific">Paenarthrobacter ureafaciens</name>
    <dbReference type="NCBI Taxonomy" id="37931"/>
    <lineage>
        <taxon>Bacteria</taxon>
        <taxon>Bacillati</taxon>
        <taxon>Actinomycetota</taxon>
        <taxon>Actinomycetes</taxon>
        <taxon>Micrococcales</taxon>
        <taxon>Micrococcaceae</taxon>
        <taxon>Paenarthrobacter</taxon>
    </lineage>
</organism>
<dbReference type="PANTHER" id="PTHR11908">
    <property type="entry name" value="XANTHINE DEHYDROGENASE"/>
    <property type="match status" value="1"/>
</dbReference>
<evidence type="ECO:0000313" key="5">
    <source>
        <dbReference type="EMBL" id="UYV99490.1"/>
    </source>
</evidence>
<dbReference type="InterPro" id="IPR037165">
    <property type="entry name" value="AldOxase/xan_DH_Mopterin-bd_sf"/>
</dbReference>
<dbReference type="Gene3D" id="3.30.365.10">
    <property type="entry name" value="Aldehyde oxidase/xanthine dehydrogenase, molybdopterin binding domain"/>
    <property type="match status" value="4"/>
</dbReference>
<name>A0AAX3ENG2_PAEUR</name>
<evidence type="ECO:0000256" key="3">
    <source>
        <dbReference type="SAM" id="MobiDB-lite"/>
    </source>
</evidence>
<keyword evidence="2" id="KW-0560">Oxidoreductase</keyword>
<evidence type="ECO:0000313" key="6">
    <source>
        <dbReference type="Proteomes" id="UP001163293"/>
    </source>
</evidence>
<accession>A0AAX3ENG2</accession>
<gene>
    <name evidence="5" type="ORF">NL394_09925</name>
</gene>
<evidence type="ECO:0000259" key="4">
    <source>
        <dbReference type="SMART" id="SM01008"/>
    </source>
</evidence>
<dbReference type="InterPro" id="IPR008274">
    <property type="entry name" value="AldOxase/xan_DH_MoCoBD1"/>
</dbReference>
<dbReference type="SUPFAM" id="SSF54665">
    <property type="entry name" value="CO dehydrogenase molybdoprotein N-domain-like"/>
    <property type="match status" value="1"/>
</dbReference>
<dbReference type="Proteomes" id="UP001163293">
    <property type="component" value="Chromosome"/>
</dbReference>
<dbReference type="SMART" id="SM01008">
    <property type="entry name" value="Ald_Xan_dh_C"/>
    <property type="match status" value="1"/>
</dbReference>
<evidence type="ECO:0000256" key="2">
    <source>
        <dbReference type="ARBA" id="ARBA00023002"/>
    </source>
</evidence>
<reference evidence="5" key="1">
    <citation type="submission" date="2022-07" db="EMBL/GenBank/DDBJ databases">
        <authorList>
            <person name="Wu T."/>
        </authorList>
    </citation>
    <scope>NUCLEOTIDE SEQUENCE</scope>
    <source>
        <strain evidence="5">SD-1</strain>
    </source>
</reference>
<dbReference type="EMBL" id="CP101185">
    <property type="protein sequence ID" value="UYV99490.1"/>
    <property type="molecule type" value="Genomic_DNA"/>
</dbReference>
<dbReference type="SUPFAM" id="SSF56003">
    <property type="entry name" value="Molybdenum cofactor-binding domain"/>
    <property type="match status" value="1"/>
</dbReference>
<dbReference type="RefSeq" id="WP_069696487.1">
    <property type="nucleotide sequence ID" value="NZ_CP043010.1"/>
</dbReference>